<feature type="transmembrane region" description="Helical" evidence="1">
    <location>
        <begin position="413"/>
        <end position="440"/>
    </location>
</feature>
<feature type="transmembrane region" description="Helical" evidence="1">
    <location>
        <begin position="231"/>
        <end position="249"/>
    </location>
</feature>
<feature type="transmembrane region" description="Helical" evidence="1">
    <location>
        <begin position="77"/>
        <end position="96"/>
    </location>
</feature>
<dbReference type="OrthoDB" id="137309at2157"/>
<feature type="transmembrane region" description="Helical" evidence="1">
    <location>
        <begin position="256"/>
        <end position="274"/>
    </location>
</feature>
<evidence type="ECO:0000256" key="1">
    <source>
        <dbReference type="SAM" id="Phobius"/>
    </source>
</evidence>
<dbReference type="Proteomes" id="UP000075321">
    <property type="component" value="Unassembled WGS sequence"/>
</dbReference>
<evidence type="ECO:0000313" key="2">
    <source>
        <dbReference type="EMBL" id="KYH25571.1"/>
    </source>
</evidence>
<feature type="transmembrane region" description="Helical" evidence="1">
    <location>
        <begin position="390"/>
        <end position="407"/>
    </location>
</feature>
<name>A0A151AD20_9EURY</name>
<feature type="transmembrane region" description="Helical" evidence="1">
    <location>
        <begin position="16"/>
        <end position="32"/>
    </location>
</feature>
<keyword evidence="1" id="KW-1133">Transmembrane helix</keyword>
<feature type="transmembrane region" description="Helical" evidence="1">
    <location>
        <begin position="452"/>
        <end position="475"/>
    </location>
</feature>
<keyword evidence="1" id="KW-0472">Membrane</keyword>
<feature type="transmembrane region" description="Helical" evidence="1">
    <location>
        <begin position="355"/>
        <end position="378"/>
    </location>
</feature>
<feature type="transmembrane region" description="Helical" evidence="1">
    <location>
        <begin position="179"/>
        <end position="196"/>
    </location>
</feature>
<feature type="transmembrane region" description="Helical" evidence="1">
    <location>
        <begin position="127"/>
        <end position="145"/>
    </location>
</feature>
<accession>A0A151AD20</accession>
<reference evidence="2 3" key="1">
    <citation type="submission" date="2016-02" db="EMBL/GenBank/DDBJ databases">
        <title>Genome sequence of Halalkalicoccus paucihalophilus DSM 24557.</title>
        <authorList>
            <person name="Poehlein A."/>
            <person name="Daniel R."/>
        </authorList>
    </citation>
    <scope>NUCLEOTIDE SEQUENCE [LARGE SCALE GENOMIC DNA]</scope>
    <source>
        <strain evidence="2 3">DSM 24557</strain>
    </source>
</reference>
<comment type="caution">
    <text evidence="2">The sequence shown here is derived from an EMBL/GenBank/DDBJ whole genome shotgun (WGS) entry which is preliminary data.</text>
</comment>
<dbReference type="AlphaFoldDB" id="A0A151AD20"/>
<dbReference type="PATRIC" id="fig|1008153.3.peg.2286"/>
<feature type="transmembrane region" description="Helical" evidence="1">
    <location>
        <begin position="314"/>
        <end position="335"/>
    </location>
</feature>
<gene>
    <name evidence="2" type="ORF">HAPAU_22450</name>
</gene>
<dbReference type="RefSeq" id="WP_066382475.1">
    <property type="nucleotide sequence ID" value="NZ_LTAZ01000005.1"/>
</dbReference>
<protein>
    <recommendedName>
        <fullName evidence="4">Glycosyltransferase RgtA/B/C/D-like domain-containing protein</fullName>
    </recommendedName>
</protein>
<dbReference type="EMBL" id="LTAZ01000005">
    <property type="protein sequence ID" value="KYH25571.1"/>
    <property type="molecule type" value="Genomic_DNA"/>
</dbReference>
<proteinExistence type="predicted"/>
<evidence type="ECO:0008006" key="4">
    <source>
        <dbReference type="Google" id="ProtNLM"/>
    </source>
</evidence>
<organism evidence="2 3">
    <name type="scientific">Halalkalicoccus paucihalophilus</name>
    <dbReference type="NCBI Taxonomy" id="1008153"/>
    <lineage>
        <taxon>Archaea</taxon>
        <taxon>Methanobacteriati</taxon>
        <taxon>Methanobacteriota</taxon>
        <taxon>Stenosarchaea group</taxon>
        <taxon>Halobacteria</taxon>
        <taxon>Halobacteriales</taxon>
        <taxon>Halococcaceae</taxon>
        <taxon>Halalkalicoccus</taxon>
    </lineage>
</organism>
<feature type="transmembrane region" description="Helical" evidence="1">
    <location>
        <begin position="52"/>
        <end position="70"/>
    </location>
</feature>
<feature type="transmembrane region" description="Helical" evidence="1">
    <location>
        <begin position="208"/>
        <end position="225"/>
    </location>
</feature>
<feature type="transmembrane region" description="Helical" evidence="1">
    <location>
        <begin position="280"/>
        <end position="302"/>
    </location>
</feature>
<sequence>MALTDRPADRHQKTEVTLAIGYAALAVAIVLARLNPATGHEVSIYTATPPGVWVGVAIALLIALFVALYADSGRFRALALGLAGLSGVVFVSLPVIRGYRFYGLYDSLTHLGWANDIASGALEPTGLIYPGIHLVSLFIATVTGFATSTAMLLMVVCMFTVFLVFVPLCVWTIVPGRDALVVGTFSALLLLPITHMSTHVNPHTMSQAILFSTLLVFLLVRFLATPNDSPALAPLSLLLALVAGVVVVFHPQLSVHLLVAFIGICAFQLLYRIVASSRALHIYPTVYGHTVFLTGVFVLWSANHDLFSGIATQAASSAIAFILGTGTQQAGASIASQGSSLLAIGGSLGVVFFKLFFVSLVFCVLSFGLFLATFSSWGKRAGYTSTQIQYLSAGLGALFPVFVFYYIGTLSEMYFRVFGLMMLFVTILGAVAITVGARGLTNRFSRRSIKPLVAGVFVVLLALALVAAFPSPYVYQQSPHVTQQQMHGHALAFENQEGDTRFAGVRQGPYRYVDAIEGGGRTSEHSEQVPAERMHDDLPAYFEGDRYVVVTEVDEQREVEAYHELRYAEEDFAAIEAQEGVHNVQSNGEFDLYMVPAQREANEPPA</sequence>
<keyword evidence="1" id="KW-0812">Transmembrane</keyword>
<keyword evidence="3" id="KW-1185">Reference proteome</keyword>
<feature type="transmembrane region" description="Helical" evidence="1">
    <location>
        <begin position="152"/>
        <end position="173"/>
    </location>
</feature>
<evidence type="ECO:0000313" key="3">
    <source>
        <dbReference type="Proteomes" id="UP000075321"/>
    </source>
</evidence>